<keyword evidence="1" id="KW-0812">Transmembrane</keyword>
<dbReference type="AlphaFoldDB" id="A0A0G0BSR3"/>
<evidence type="ECO:0000259" key="2">
    <source>
        <dbReference type="Pfam" id="PF10648"/>
    </source>
</evidence>
<feature type="domain" description="Bacterial spore germination immunoglobulin-like" evidence="2">
    <location>
        <begin position="82"/>
        <end position="161"/>
    </location>
</feature>
<reference evidence="3 4" key="1">
    <citation type="journal article" date="2015" name="Nature">
        <title>rRNA introns, odd ribosomes, and small enigmatic genomes across a large radiation of phyla.</title>
        <authorList>
            <person name="Brown C.T."/>
            <person name="Hug L.A."/>
            <person name="Thomas B.C."/>
            <person name="Sharon I."/>
            <person name="Castelle C.J."/>
            <person name="Singh A."/>
            <person name="Wilkins M.J."/>
            <person name="Williams K.H."/>
            <person name="Banfield J.F."/>
        </authorList>
    </citation>
    <scope>NUCLEOTIDE SEQUENCE [LARGE SCALE GENOMIC DNA]</scope>
</reference>
<keyword evidence="1" id="KW-1133">Transmembrane helix</keyword>
<dbReference type="Proteomes" id="UP000034952">
    <property type="component" value="Unassembled WGS sequence"/>
</dbReference>
<dbReference type="Pfam" id="PF10648">
    <property type="entry name" value="Gmad2"/>
    <property type="match status" value="1"/>
</dbReference>
<evidence type="ECO:0000313" key="3">
    <source>
        <dbReference type="EMBL" id="KKP66716.1"/>
    </source>
</evidence>
<proteinExistence type="predicted"/>
<keyword evidence="1" id="KW-0472">Membrane</keyword>
<feature type="transmembrane region" description="Helical" evidence="1">
    <location>
        <begin position="15"/>
        <end position="35"/>
    </location>
</feature>
<evidence type="ECO:0000256" key="1">
    <source>
        <dbReference type="SAM" id="Phobius"/>
    </source>
</evidence>
<comment type="caution">
    <text evidence="3">The sequence shown here is derived from an EMBL/GenBank/DDBJ whole genome shotgun (WGS) entry which is preliminary data.</text>
</comment>
<protein>
    <recommendedName>
        <fullName evidence="2">Bacterial spore germination immunoglobulin-like domain-containing protein</fullName>
    </recommendedName>
</protein>
<sequence length="176" mass="19925">MEKKYFGSKFYSSTLNTILLFVLIVLMIVALRFMYKNQETYLPNLKDKNDVVTIDKNMTPIENKEQISGNKDDLVAFSIMPNTKVKGIVSYRGIVKGGYFFEANILINVLDSNKKVLLKSNAMAKDDWMTSGPVNFEGNIDFTNLKKGQAYIEIHNDNASGLSENDKNILIPIIIE</sequence>
<organism evidence="3 4">
    <name type="scientific">Candidatus Nomurabacteria bacterium GW2011_GWE1_35_16</name>
    <dbReference type="NCBI Taxonomy" id="1618761"/>
    <lineage>
        <taxon>Bacteria</taxon>
        <taxon>Candidatus Nomuraibacteriota</taxon>
    </lineage>
</organism>
<name>A0A0G0BSR3_9BACT</name>
<gene>
    <name evidence="3" type="ORF">UR64_C0003G0009</name>
</gene>
<accession>A0A0G0BSR3</accession>
<evidence type="ECO:0000313" key="4">
    <source>
        <dbReference type="Proteomes" id="UP000034952"/>
    </source>
</evidence>
<dbReference type="InterPro" id="IPR018911">
    <property type="entry name" value="Gmad2_Ig-like_dom"/>
</dbReference>
<dbReference type="EMBL" id="LBPY01000003">
    <property type="protein sequence ID" value="KKP66716.1"/>
    <property type="molecule type" value="Genomic_DNA"/>
</dbReference>